<name>C0C4P3_9FIRM</name>
<organism evidence="1 2">
    <name type="scientific">[Clostridium] hylemonae DSM 15053</name>
    <dbReference type="NCBI Taxonomy" id="553973"/>
    <lineage>
        <taxon>Bacteria</taxon>
        <taxon>Bacillati</taxon>
        <taxon>Bacillota</taxon>
        <taxon>Clostridia</taxon>
        <taxon>Lachnospirales</taxon>
        <taxon>Lachnospiraceae</taxon>
    </lineage>
</organism>
<accession>C0C4P3</accession>
<dbReference type="HOGENOM" id="CLU_2750640_0_0_9"/>
<dbReference type="STRING" id="553973.CLOHYLEM_07059"/>
<proteinExistence type="predicted"/>
<protein>
    <submittedName>
        <fullName evidence="1">Uncharacterized protein</fullName>
    </submittedName>
</protein>
<dbReference type="EMBL" id="ABYI02000034">
    <property type="protein sequence ID" value="EEG73036.1"/>
    <property type="molecule type" value="Genomic_DNA"/>
</dbReference>
<evidence type="ECO:0000313" key="1">
    <source>
        <dbReference type="EMBL" id="EEG73036.1"/>
    </source>
</evidence>
<sequence length="70" mass="7772">MEEITTLCRSPCGNEDLKLLAVNHALMNDCCSPCGCLLLIVDEDSRPPVTVTGKAEEQMIRYEDLQKMEG</sequence>
<dbReference type="AlphaFoldDB" id="C0C4P3"/>
<comment type="caution">
    <text evidence="1">The sequence shown here is derived from an EMBL/GenBank/DDBJ whole genome shotgun (WGS) entry which is preliminary data.</text>
</comment>
<dbReference type="Proteomes" id="UP000004893">
    <property type="component" value="Unassembled WGS sequence"/>
</dbReference>
<evidence type="ECO:0000313" key="2">
    <source>
        <dbReference type="Proteomes" id="UP000004893"/>
    </source>
</evidence>
<gene>
    <name evidence="1" type="ORF">CLOHYLEM_07059</name>
</gene>
<reference evidence="1" key="1">
    <citation type="submission" date="2009-02" db="EMBL/GenBank/DDBJ databases">
        <authorList>
            <person name="Fulton L."/>
            <person name="Clifton S."/>
            <person name="Fulton B."/>
            <person name="Xu J."/>
            <person name="Minx P."/>
            <person name="Pepin K.H."/>
            <person name="Johnson M."/>
            <person name="Bhonagiri V."/>
            <person name="Nash W.E."/>
            <person name="Mardis E.R."/>
            <person name="Wilson R.K."/>
        </authorList>
    </citation>
    <scope>NUCLEOTIDE SEQUENCE [LARGE SCALE GENOMIC DNA]</scope>
    <source>
        <strain evidence="1">DSM 15053</strain>
    </source>
</reference>
<reference evidence="1" key="2">
    <citation type="submission" date="2013-06" db="EMBL/GenBank/DDBJ databases">
        <title>Draft genome sequence of Clostridium hylemonae (DSM 15053).</title>
        <authorList>
            <person name="Sudarsanam P."/>
            <person name="Ley R."/>
            <person name="Guruge J."/>
            <person name="Turnbaugh P.J."/>
            <person name="Mahowald M."/>
            <person name="Liep D."/>
            <person name="Gordon J."/>
        </authorList>
    </citation>
    <scope>NUCLEOTIDE SEQUENCE</scope>
    <source>
        <strain evidence="1">DSM 15053</strain>
    </source>
</reference>
<keyword evidence="2" id="KW-1185">Reference proteome</keyword>